<dbReference type="NCBIfam" id="TIGR01414">
    <property type="entry name" value="autotrans_barl"/>
    <property type="match status" value="1"/>
</dbReference>
<reference evidence="7 8" key="1">
    <citation type="submission" date="2017-01" db="EMBL/GenBank/DDBJ databases">
        <authorList>
            <person name="Varghese N."/>
            <person name="Submissions S."/>
        </authorList>
    </citation>
    <scope>NUCLEOTIDE SEQUENCE [LARGE SCALE GENOMIC DNA]</scope>
    <source>
        <strain evidence="7 8">ATCC 700171</strain>
    </source>
</reference>
<protein>
    <submittedName>
        <fullName evidence="7">Outer membrane immunogenic protein</fullName>
    </submittedName>
</protein>
<feature type="signal peptide" evidence="5">
    <location>
        <begin position="1"/>
        <end position="28"/>
    </location>
</feature>
<dbReference type="GO" id="GO:0019867">
    <property type="term" value="C:outer membrane"/>
    <property type="evidence" value="ECO:0007669"/>
    <property type="project" value="InterPro"/>
</dbReference>
<name>A0A1N6QJ61_9RHOB</name>
<evidence type="ECO:0000313" key="7">
    <source>
        <dbReference type="EMBL" id="SIQ16386.1"/>
    </source>
</evidence>
<comment type="subcellular location">
    <subcellularLocation>
        <location evidence="1">Membrane</location>
    </subcellularLocation>
</comment>
<dbReference type="Proteomes" id="UP000323956">
    <property type="component" value="Unassembled WGS sequence"/>
</dbReference>
<dbReference type="EMBL" id="FTMK01000004">
    <property type="protein sequence ID" value="SIQ16386.1"/>
    <property type="molecule type" value="Genomic_DNA"/>
</dbReference>
<keyword evidence="3" id="KW-0472">Membrane</keyword>
<organism evidence="7 8">
    <name type="scientific">Paracoccus thiocyanatus</name>
    <dbReference type="NCBI Taxonomy" id="34006"/>
    <lineage>
        <taxon>Bacteria</taxon>
        <taxon>Pseudomonadati</taxon>
        <taxon>Pseudomonadota</taxon>
        <taxon>Alphaproteobacteria</taxon>
        <taxon>Rhodobacterales</taxon>
        <taxon>Paracoccaceae</taxon>
        <taxon>Paracoccus</taxon>
    </lineage>
</organism>
<comment type="similarity">
    <text evidence="4">Belongs to the Omp25/RopB family.</text>
</comment>
<feature type="domain" description="Outer membrane protein beta-barrel" evidence="6">
    <location>
        <begin position="50"/>
        <end position="255"/>
    </location>
</feature>
<dbReference type="OrthoDB" id="9815357at2"/>
<dbReference type="PANTHER" id="PTHR34001">
    <property type="entry name" value="BLL7405 PROTEIN"/>
    <property type="match status" value="1"/>
</dbReference>
<dbReference type="PANTHER" id="PTHR34001:SF3">
    <property type="entry name" value="BLL7405 PROTEIN"/>
    <property type="match status" value="1"/>
</dbReference>
<accession>A0A1N6QJ61</accession>
<evidence type="ECO:0000256" key="5">
    <source>
        <dbReference type="SAM" id="SignalP"/>
    </source>
</evidence>
<evidence type="ECO:0000256" key="3">
    <source>
        <dbReference type="ARBA" id="ARBA00023136"/>
    </source>
</evidence>
<dbReference type="Gene3D" id="2.40.160.20">
    <property type="match status" value="1"/>
</dbReference>
<evidence type="ECO:0000259" key="6">
    <source>
        <dbReference type="Pfam" id="PF13505"/>
    </source>
</evidence>
<dbReference type="InterPro" id="IPR051692">
    <property type="entry name" value="OMP-like"/>
</dbReference>
<proteinExistence type="inferred from homology"/>
<dbReference type="InterPro" id="IPR011250">
    <property type="entry name" value="OMP/PagP_B-barrel"/>
</dbReference>
<dbReference type="AlphaFoldDB" id="A0A1N6QJ61"/>
<evidence type="ECO:0000256" key="4">
    <source>
        <dbReference type="ARBA" id="ARBA00038306"/>
    </source>
</evidence>
<dbReference type="InterPro" id="IPR027385">
    <property type="entry name" value="Beta-barrel_OMP"/>
</dbReference>
<dbReference type="Pfam" id="PF13505">
    <property type="entry name" value="OMP_b-brl"/>
    <property type="match status" value="1"/>
</dbReference>
<evidence type="ECO:0000256" key="1">
    <source>
        <dbReference type="ARBA" id="ARBA00004370"/>
    </source>
</evidence>
<dbReference type="InterPro" id="IPR006315">
    <property type="entry name" value="OM_autotransptr_brl_dom"/>
</dbReference>
<gene>
    <name evidence="7" type="ORF">SAMN05421641_104110</name>
</gene>
<keyword evidence="2 5" id="KW-0732">Signal</keyword>
<feature type="chain" id="PRO_5013043063" evidence="5">
    <location>
        <begin position="29"/>
        <end position="255"/>
    </location>
</feature>
<dbReference type="SUPFAM" id="SSF56925">
    <property type="entry name" value="OMPA-like"/>
    <property type="match status" value="1"/>
</dbReference>
<evidence type="ECO:0000256" key="2">
    <source>
        <dbReference type="ARBA" id="ARBA00022729"/>
    </source>
</evidence>
<evidence type="ECO:0000313" key="8">
    <source>
        <dbReference type="Proteomes" id="UP000323956"/>
    </source>
</evidence>
<sequence>MCPVHVKFSAAAAMFASLSLGASLAANAGGFVAPVVDTGVVSPVIETAPVADWAGGYAGLTLGYAFGGDDRVGFHETATGDYLGDVGKLELSGVNAGVRVGYRWQRDRWVFGPELGFEGGNIDDTMSFENTLGGTTEVTSKIKNVLALRMKTGYVVQPDLLVYGVAGIARAKVEYNVAGTDGSGGSISEDSDFSKTGYILGVGVEKKVTDRMSVTGEYEYASFGKTTRNYVADGGVSTQATPEYHNLKLGLNFKF</sequence>